<name>A0ABV8QZU6_9MICC</name>
<dbReference type="EMBL" id="JBHSCQ010000008">
    <property type="protein sequence ID" value="MFC4265376.1"/>
    <property type="molecule type" value="Genomic_DNA"/>
</dbReference>
<organism evidence="1 2">
    <name type="scientific">Arthrobacter cryoconiti</name>
    <dbReference type="NCBI Taxonomy" id="748907"/>
    <lineage>
        <taxon>Bacteria</taxon>
        <taxon>Bacillati</taxon>
        <taxon>Actinomycetota</taxon>
        <taxon>Actinomycetes</taxon>
        <taxon>Micrococcales</taxon>
        <taxon>Micrococcaceae</taxon>
        <taxon>Arthrobacter</taxon>
    </lineage>
</organism>
<reference evidence="2" key="1">
    <citation type="journal article" date="2019" name="Int. J. Syst. Evol. Microbiol.">
        <title>The Global Catalogue of Microorganisms (GCM) 10K type strain sequencing project: providing services to taxonomists for standard genome sequencing and annotation.</title>
        <authorList>
            <consortium name="The Broad Institute Genomics Platform"/>
            <consortium name="The Broad Institute Genome Sequencing Center for Infectious Disease"/>
            <person name="Wu L."/>
            <person name="Ma J."/>
        </authorList>
    </citation>
    <scope>NUCLEOTIDE SEQUENCE [LARGE SCALE GENOMIC DNA]</scope>
    <source>
        <strain evidence="2">CGMCC 1.10698</strain>
    </source>
</reference>
<accession>A0ABV8QZU6</accession>
<evidence type="ECO:0000313" key="1">
    <source>
        <dbReference type="EMBL" id="MFC4265376.1"/>
    </source>
</evidence>
<sequence length="121" mass="13345">MSAASWMKVTRPVDGETVGYLQALAKDWSLVQPRSLLGHDVGPPAEFLEAEQRLLERGISELAERWQLKDAQPDLRNGVVILEVSPDGIVVAHADLMKAMVFGQRVTVPWPDLTGELSRDA</sequence>
<dbReference type="RefSeq" id="WP_230068483.1">
    <property type="nucleotide sequence ID" value="NZ_BAABLL010000005.1"/>
</dbReference>
<dbReference type="Proteomes" id="UP001595773">
    <property type="component" value="Unassembled WGS sequence"/>
</dbReference>
<protein>
    <submittedName>
        <fullName evidence="1">Uncharacterized protein</fullName>
    </submittedName>
</protein>
<evidence type="ECO:0000313" key="2">
    <source>
        <dbReference type="Proteomes" id="UP001595773"/>
    </source>
</evidence>
<gene>
    <name evidence="1" type="ORF">ACFOW9_07155</name>
</gene>
<proteinExistence type="predicted"/>
<keyword evidence="2" id="KW-1185">Reference proteome</keyword>
<comment type="caution">
    <text evidence="1">The sequence shown here is derived from an EMBL/GenBank/DDBJ whole genome shotgun (WGS) entry which is preliminary data.</text>
</comment>